<dbReference type="Proteomes" id="UP001597460">
    <property type="component" value="Unassembled WGS sequence"/>
</dbReference>
<keyword evidence="2" id="KW-1185">Reference proteome</keyword>
<sequence>MESSSLRILNNAIFEAQTWKPGRSRNSLENDFYQLMLNGPALDEHTELWDEFRIALAQNEHLQDNNLQEFLTRLNYAREGYWWFDPAEWK</sequence>
<name>A0ABW5JHZ0_9BACT</name>
<dbReference type="RefSeq" id="WP_390299238.1">
    <property type="nucleotide sequence ID" value="NZ_JBHULI010000005.1"/>
</dbReference>
<evidence type="ECO:0000313" key="1">
    <source>
        <dbReference type="EMBL" id="MFD2531699.1"/>
    </source>
</evidence>
<accession>A0ABW5JHZ0</accession>
<comment type="caution">
    <text evidence="1">The sequence shown here is derived from an EMBL/GenBank/DDBJ whole genome shotgun (WGS) entry which is preliminary data.</text>
</comment>
<gene>
    <name evidence="1" type="ORF">ACFSVN_04490</name>
</gene>
<evidence type="ECO:0000313" key="2">
    <source>
        <dbReference type="Proteomes" id="UP001597460"/>
    </source>
</evidence>
<proteinExistence type="predicted"/>
<protein>
    <submittedName>
        <fullName evidence="1">Uncharacterized protein</fullName>
    </submittedName>
</protein>
<reference evidence="2" key="1">
    <citation type="journal article" date="2019" name="Int. J. Syst. Evol. Microbiol.">
        <title>The Global Catalogue of Microorganisms (GCM) 10K type strain sequencing project: providing services to taxonomists for standard genome sequencing and annotation.</title>
        <authorList>
            <consortium name="The Broad Institute Genomics Platform"/>
            <consortium name="The Broad Institute Genome Sequencing Center for Infectious Disease"/>
            <person name="Wu L."/>
            <person name="Ma J."/>
        </authorList>
    </citation>
    <scope>NUCLEOTIDE SEQUENCE [LARGE SCALE GENOMIC DNA]</scope>
    <source>
        <strain evidence="2">KCTC 52042</strain>
    </source>
</reference>
<organism evidence="1 2">
    <name type="scientific">Gracilimonas halophila</name>
    <dbReference type="NCBI Taxonomy" id="1834464"/>
    <lineage>
        <taxon>Bacteria</taxon>
        <taxon>Pseudomonadati</taxon>
        <taxon>Balneolota</taxon>
        <taxon>Balneolia</taxon>
        <taxon>Balneolales</taxon>
        <taxon>Balneolaceae</taxon>
        <taxon>Gracilimonas</taxon>
    </lineage>
</organism>
<dbReference type="EMBL" id="JBHULI010000005">
    <property type="protein sequence ID" value="MFD2531699.1"/>
    <property type="molecule type" value="Genomic_DNA"/>
</dbReference>